<feature type="compositionally biased region" description="Basic and acidic residues" evidence="5">
    <location>
        <begin position="10"/>
        <end position="19"/>
    </location>
</feature>
<evidence type="ECO:0000259" key="8">
    <source>
        <dbReference type="PROSITE" id="PS50885"/>
    </source>
</evidence>
<evidence type="ECO:0000313" key="9">
    <source>
        <dbReference type="EMBL" id="MBF4695708.1"/>
    </source>
</evidence>
<evidence type="ECO:0000256" key="4">
    <source>
        <dbReference type="SAM" id="Coils"/>
    </source>
</evidence>
<keyword evidence="6" id="KW-0812">Transmembrane</keyword>
<dbReference type="SMART" id="SM00283">
    <property type="entry name" value="MA"/>
    <property type="match status" value="1"/>
</dbReference>
<dbReference type="Proteomes" id="UP000614200">
    <property type="component" value="Unassembled WGS sequence"/>
</dbReference>
<organism evidence="9 10">
    <name type="scientific">Fusibacter ferrireducens</name>
    <dbReference type="NCBI Taxonomy" id="2785058"/>
    <lineage>
        <taxon>Bacteria</taxon>
        <taxon>Bacillati</taxon>
        <taxon>Bacillota</taxon>
        <taxon>Clostridia</taxon>
        <taxon>Eubacteriales</taxon>
        <taxon>Eubacteriales Family XII. Incertae Sedis</taxon>
        <taxon>Fusibacter</taxon>
    </lineage>
</organism>
<comment type="similarity">
    <text evidence="2">Belongs to the methyl-accepting chemotaxis (MCP) protein family.</text>
</comment>
<evidence type="ECO:0000256" key="3">
    <source>
        <dbReference type="PROSITE-ProRule" id="PRU00284"/>
    </source>
</evidence>
<dbReference type="PANTHER" id="PTHR32089">
    <property type="entry name" value="METHYL-ACCEPTING CHEMOTAXIS PROTEIN MCPB"/>
    <property type="match status" value="1"/>
</dbReference>
<evidence type="ECO:0000256" key="2">
    <source>
        <dbReference type="ARBA" id="ARBA00029447"/>
    </source>
</evidence>
<keyword evidence="6" id="KW-1133">Transmembrane helix</keyword>
<dbReference type="PROSITE" id="PS50111">
    <property type="entry name" value="CHEMOTAXIS_TRANSDUC_2"/>
    <property type="match status" value="1"/>
</dbReference>
<evidence type="ECO:0000256" key="6">
    <source>
        <dbReference type="SAM" id="Phobius"/>
    </source>
</evidence>
<feature type="coiled-coil region" evidence="4">
    <location>
        <begin position="437"/>
        <end position="464"/>
    </location>
</feature>
<evidence type="ECO:0000256" key="5">
    <source>
        <dbReference type="SAM" id="MobiDB-lite"/>
    </source>
</evidence>
<keyword evidence="4" id="KW-0175">Coiled coil</keyword>
<dbReference type="RefSeq" id="WP_194703947.1">
    <property type="nucleotide sequence ID" value="NZ_JADKNH010000019.1"/>
</dbReference>
<sequence length="723" mass="79673">MRSTKKEKKEKKEKGEKGLKSKKSIVPKFKHPFRRKASSSQDSISKKTILNVRVKLLTSYSLLFVIIVASLLITVNGIINLNSTVETSSLVNSIVKNIDNVLYNQSEYEISENEEQLTVIASELKAAKESIERIKAQDKNELTLTKITEIESLVNDYDTEFNKYIDLKKDRQEAIEEVSTSASKATSAIEKLKLELKANLLVKSQAGFEDSAEIEKLYLTLADGIEIELAINKLHLLEKDYIITGDKNVLVKLAGDTKKIQTNMLSIVNKLDDLGKSSTIHAVTQDLNNYTHLNNRLFTIDSSLTFQKFTLLRIVDTIKLTSAEIVKAENDIVESISTTTQTTANLSLIVGVIVLLVSSVFIYRSITKPLKQLTAELTSATDNNDLTKQIYLKVNDEFQVLARTFNKFFKKIHGMIQDIDQNADGLETLSVEVATQVKRLNDSIENISASVEELSASMQEASASTEEIDATTQTIDTLITDVVDKAHEGMSFAGEIKVRSEDVRSSSTRAKSDAVALYETSKSVLSTSIQKSKEVEKINLLSNSILDIATQTNLLALNAAIEAARAGEAGKGFSVVADEIRKLAVTSQTSANEIQNVTGGVITSVNELADNATQLIDFIESRVLKDYDQLLELGDQYHKDANDLNTMFGDLVTTMESMKVSVGEVTEAISNIAITVGESARGVSEVAENISDIVIVSDRVTTEVDTVKTNSETLKSYVNEFKI</sequence>
<protein>
    <submittedName>
        <fullName evidence="9">HAMP domain-containing protein</fullName>
    </submittedName>
</protein>
<proteinExistence type="inferred from homology"/>
<gene>
    <name evidence="9" type="ORF">ISU02_21645</name>
</gene>
<feature type="domain" description="Methyl-accepting transducer" evidence="7">
    <location>
        <begin position="422"/>
        <end position="694"/>
    </location>
</feature>
<evidence type="ECO:0000313" key="10">
    <source>
        <dbReference type="Proteomes" id="UP000614200"/>
    </source>
</evidence>
<keyword evidence="10" id="KW-1185">Reference proteome</keyword>
<comment type="caution">
    <text evidence="9">The sequence shown here is derived from an EMBL/GenBank/DDBJ whole genome shotgun (WGS) entry which is preliminary data.</text>
</comment>
<dbReference type="SMART" id="SM00304">
    <property type="entry name" value="HAMP"/>
    <property type="match status" value="2"/>
</dbReference>
<dbReference type="InterPro" id="IPR032255">
    <property type="entry name" value="HBM"/>
</dbReference>
<feature type="region of interest" description="Disordered" evidence="5">
    <location>
        <begin position="1"/>
        <end position="28"/>
    </location>
</feature>
<dbReference type="SMART" id="SM01358">
    <property type="entry name" value="HBM"/>
    <property type="match status" value="1"/>
</dbReference>
<dbReference type="Pfam" id="PF00672">
    <property type="entry name" value="HAMP"/>
    <property type="match status" value="1"/>
</dbReference>
<feature type="domain" description="HAMP" evidence="8">
    <location>
        <begin position="364"/>
        <end position="417"/>
    </location>
</feature>
<keyword evidence="1 3" id="KW-0807">Transducer</keyword>
<reference evidence="9 10" key="1">
    <citation type="submission" date="2020-11" db="EMBL/GenBank/DDBJ databases">
        <title>Fusibacter basophilias sp. nov.</title>
        <authorList>
            <person name="Qiu D."/>
        </authorList>
    </citation>
    <scope>NUCLEOTIDE SEQUENCE [LARGE SCALE GENOMIC DNA]</scope>
    <source>
        <strain evidence="9 10">Q10-2</strain>
    </source>
</reference>
<accession>A0ABR9ZZ25</accession>
<evidence type="ECO:0000259" key="7">
    <source>
        <dbReference type="PROSITE" id="PS50111"/>
    </source>
</evidence>
<dbReference type="Pfam" id="PF00015">
    <property type="entry name" value="MCPsignal"/>
    <property type="match status" value="1"/>
</dbReference>
<feature type="transmembrane region" description="Helical" evidence="6">
    <location>
        <begin position="56"/>
        <end position="79"/>
    </location>
</feature>
<dbReference type="PROSITE" id="PS50885">
    <property type="entry name" value="HAMP"/>
    <property type="match status" value="1"/>
</dbReference>
<name>A0ABR9ZZ25_9FIRM</name>
<dbReference type="Gene3D" id="1.10.287.950">
    <property type="entry name" value="Methyl-accepting chemotaxis protein"/>
    <property type="match status" value="1"/>
</dbReference>
<dbReference type="SUPFAM" id="SSF58104">
    <property type="entry name" value="Methyl-accepting chemotaxis protein (MCP) signaling domain"/>
    <property type="match status" value="1"/>
</dbReference>
<dbReference type="InterPro" id="IPR004089">
    <property type="entry name" value="MCPsignal_dom"/>
</dbReference>
<keyword evidence="6" id="KW-0472">Membrane</keyword>
<evidence type="ECO:0000256" key="1">
    <source>
        <dbReference type="ARBA" id="ARBA00023224"/>
    </source>
</evidence>
<dbReference type="CDD" id="cd06225">
    <property type="entry name" value="HAMP"/>
    <property type="match status" value="1"/>
</dbReference>
<dbReference type="PANTHER" id="PTHR32089:SF112">
    <property type="entry name" value="LYSOZYME-LIKE PROTEIN-RELATED"/>
    <property type="match status" value="1"/>
</dbReference>
<dbReference type="EMBL" id="JADKNH010000019">
    <property type="protein sequence ID" value="MBF4695708.1"/>
    <property type="molecule type" value="Genomic_DNA"/>
</dbReference>
<dbReference type="InterPro" id="IPR003660">
    <property type="entry name" value="HAMP_dom"/>
</dbReference>